<evidence type="ECO:0000313" key="7">
    <source>
        <dbReference type="Proteomes" id="UP000095347"/>
    </source>
</evidence>
<feature type="transmembrane region" description="Helical" evidence="5">
    <location>
        <begin position="51"/>
        <end position="69"/>
    </location>
</feature>
<dbReference type="Pfam" id="PF03595">
    <property type="entry name" value="SLAC1"/>
    <property type="match status" value="1"/>
</dbReference>
<dbReference type="Proteomes" id="UP000095347">
    <property type="component" value="Unassembled WGS sequence"/>
</dbReference>
<dbReference type="AlphaFoldDB" id="A0A1E5Q9C9"/>
<feature type="transmembrane region" description="Helical" evidence="5">
    <location>
        <begin position="264"/>
        <end position="283"/>
    </location>
</feature>
<dbReference type="STRING" id="28181.BEN30_07070"/>
<feature type="transmembrane region" description="Helical" evidence="5">
    <location>
        <begin position="12"/>
        <end position="31"/>
    </location>
</feature>
<protein>
    <submittedName>
        <fullName evidence="6">C4-dicarboxylate ABC transporter</fullName>
    </submittedName>
</protein>
<dbReference type="RefSeq" id="WP_069957349.1">
    <property type="nucleotide sequence ID" value="NZ_MCGG01000017.1"/>
</dbReference>
<keyword evidence="7" id="KW-1185">Reference proteome</keyword>
<dbReference type="EMBL" id="MCGG01000017">
    <property type="protein sequence ID" value="OEJ68021.1"/>
    <property type="molecule type" value="Genomic_DNA"/>
</dbReference>
<name>A0A1E5Q9C9_9PROT</name>
<feature type="transmembrane region" description="Helical" evidence="5">
    <location>
        <begin position="148"/>
        <end position="166"/>
    </location>
</feature>
<evidence type="ECO:0000256" key="3">
    <source>
        <dbReference type="ARBA" id="ARBA00022989"/>
    </source>
</evidence>
<feature type="transmembrane region" description="Helical" evidence="5">
    <location>
        <begin position="232"/>
        <end position="252"/>
    </location>
</feature>
<dbReference type="Gene3D" id="1.50.10.150">
    <property type="entry name" value="Voltage-dependent anion channel"/>
    <property type="match status" value="1"/>
</dbReference>
<feature type="transmembrane region" description="Helical" evidence="5">
    <location>
        <begin position="90"/>
        <end position="109"/>
    </location>
</feature>
<evidence type="ECO:0000256" key="2">
    <source>
        <dbReference type="ARBA" id="ARBA00022692"/>
    </source>
</evidence>
<dbReference type="OrthoDB" id="958273at2"/>
<dbReference type="GO" id="GO:0005886">
    <property type="term" value="C:plasma membrane"/>
    <property type="evidence" value="ECO:0007669"/>
    <property type="project" value="TreeGrafter"/>
</dbReference>
<feature type="transmembrane region" description="Helical" evidence="5">
    <location>
        <begin position="205"/>
        <end position="226"/>
    </location>
</feature>
<dbReference type="InterPro" id="IPR004695">
    <property type="entry name" value="SLAC1/Mae1/Ssu1/TehA"/>
</dbReference>
<comment type="subcellular location">
    <subcellularLocation>
        <location evidence="1">Membrane</location>
        <topology evidence="1">Multi-pass membrane protein</topology>
    </subcellularLocation>
</comment>
<evidence type="ECO:0000256" key="5">
    <source>
        <dbReference type="SAM" id="Phobius"/>
    </source>
</evidence>
<accession>A0A1E5Q9C9</accession>
<dbReference type="InterPro" id="IPR038665">
    <property type="entry name" value="Voltage-dep_anion_channel_sf"/>
</dbReference>
<proteinExistence type="predicted"/>
<keyword evidence="4 5" id="KW-0472">Membrane</keyword>
<keyword evidence="2 5" id="KW-0812">Transmembrane</keyword>
<reference evidence="7" key="1">
    <citation type="submission" date="2016-07" db="EMBL/GenBank/DDBJ databases">
        <authorList>
            <person name="Florea S."/>
            <person name="Webb J.S."/>
            <person name="Jaromczyk J."/>
            <person name="Schardl C.L."/>
        </authorList>
    </citation>
    <scope>NUCLEOTIDE SEQUENCE [LARGE SCALE GENOMIC DNA]</scope>
    <source>
        <strain evidence="7">MV-1</strain>
    </source>
</reference>
<dbReference type="GO" id="GO:0046583">
    <property type="term" value="F:monoatomic cation efflux transmembrane transporter activity"/>
    <property type="evidence" value="ECO:0007669"/>
    <property type="project" value="TreeGrafter"/>
</dbReference>
<evidence type="ECO:0000256" key="1">
    <source>
        <dbReference type="ARBA" id="ARBA00004141"/>
    </source>
</evidence>
<dbReference type="CDD" id="cd09323">
    <property type="entry name" value="TDT_SLAC1_like"/>
    <property type="match status" value="1"/>
</dbReference>
<sequence>MSTVQDKASTPARLGNLPISFFAIVMGLAGLTLAWEKAEQATIMPFMASPYHAMITAVVFIVLLIAYTAKYVLHREGVLKELHHPVQLSFFPTISISLLLMAVVTFEYYPELSKNLWMVGAAAHLGLTMYVLSSWINHTHFDINHMNPAWFIPVVGNIVAPIGGMQHGFVDISWFFFSVGLVFWLVLFVIVMYRIIFHNPLPDKLLPTFFILVAPPAVGFISYVKLTGGVDAFSTVLFHTALFLTLLLATQFVKFARLKFFLSWWAYSFPLAAMTIASFLMAEATGKDFYHFLAIVLFFILNMVLALLTVRTIEAMMKNQICVVED</sequence>
<evidence type="ECO:0000313" key="6">
    <source>
        <dbReference type="EMBL" id="OEJ68021.1"/>
    </source>
</evidence>
<keyword evidence="3 5" id="KW-1133">Transmembrane helix</keyword>
<gene>
    <name evidence="6" type="ORF">BEN30_07070</name>
</gene>
<dbReference type="PANTHER" id="PTHR37955">
    <property type="entry name" value="TELLURITE RESISTANCE PROTEIN TEHA"/>
    <property type="match status" value="1"/>
</dbReference>
<dbReference type="PANTHER" id="PTHR37955:SF1">
    <property type="entry name" value="DEP DOMAIN-CONTAINING PROTEIN"/>
    <property type="match status" value="1"/>
</dbReference>
<feature type="transmembrane region" description="Helical" evidence="5">
    <location>
        <begin position="289"/>
        <end position="310"/>
    </location>
</feature>
<comment type="caution">
    <text evidence="6">The sequence shown here is derived from an EMBL/GenBank/DDBJ whole genome shotgun (WGS) entry which is preliminary data.</text>
</comment>
<feature type="transmembrane region" description="Helical" evidence="5">
    <location>
        <begin position="172"/>
        <end position="193"/>
    </location>
</feature>
<organism evidence="6 7">
    <name type="scientific">Magnetovibrio blakemorei</name>
    <dbReference type="NCBI Taxonomy" id="28181"/>
    <lineage>
        <taxon>Bacteria</taxon>
        <taxon>Pseudomonadati</taxon>
        <taxon>Pseudomonadota</taxon>
        <taxon>Alphaproteobacteria</taxon>
        <taxon>Rhodospirillales</taxon>
        <taxon>Magnetovibrionaceae</taxon>
        <taxon>Magnetovibrio</taxon>
    </lineage>
</organism>
<evidence type="ECO:0000256" key="4">
    <source>
        <dbReference type="ARBA" id="ARBA00023136"/>
    </source>
</evidence>
<dbReference type="InterPro" id="IPR052951">
    <property type="entry name" value="Tellurite_res_ion_channel"/>
</dbReference>
<feature type="transmembrane region" description="Helical" evidence="5">
    <location>
        <begin position="115"/>
        <end position="136"/>
    </location>
</feature>